<dbReference type="OrthoDB" id="9883122at2"/>
<name>A0A136WIS5_9FIRM</name>
<organism evidence="1 2">
    <name type="scientific">Anaerotignum neopropionicum</name>
    <dbReference type="NCBI Taxonomy" id="36847"/>
    <lineage>
        <taxon>Bacteria</taxon>
        <taxon>Bacillati</taxon>
        <taxon>Bacillota</taxon>
        <taxon>Clostridia</taxon>
        <taxon>Lachnospirales</taxon>
        <taxon>Anaerotignaceae</taxon>
        <taxon>Anaerotignum</taxon>
    </lineage>
</organism>
<accession>A0A136WIS5</accession>
<dbReference type="RefSeq" id="WP_066084104.1">
    <property type="nucleotide sequence ID" value="NZ_LRVM01000001.1"/>
</dbReference>
<evidence type="ECO:0000313" key="1">
    <source>
        <dbReference type="EMBL" id="KXL54466.1"/>
    </source>
</evidence>
<dbReference type="Proteomes" id="UP000070539">
    <property type="component" value="Unassembled WGS sequence"/>
</dbReference>
<sequence length="59" mass="6802">MKIFQDISTLRPELVQEIAHNDADMKRFYTLTTEERSDILGRIALHNSLAELEKANGEK</sequence>
<reference evidence="1 2" key="1">
    <citation type="submission" date="2016-01" db="EMBL/GenBank/DDBJ databases">
        <title>Genome sequence of Clostridium neopropionicum X4, DSM-3847.</title>
        <authorList>
            <person name="Poehlein A."/>
            <person name="Beck M.H."/>
            <person name="Bengelsdorf F.R."/>
            <person name="Daniel R."/>
            <person name="Duerre P."/>
        </authorList>
    </citation>
    <scope>NUCLEOTIDE SEQUENCE [LARGE SCALE GENOMIC DNA]</scope>
    <source>
        <strain evidence="1 2">DSM-3847</strain>
    </source>
</reference>
<comment type="caution">
    <text evidence="1">The sequence shown here is derived from an EMBL/GenBank/DDBJ whole genome shotgun (WGS) entry which is preliminary data.</text>
</comment>
<gene>
    <name evidence="1" type="ORF">CLNEO_05720</name>
</gene>
<dbReference type="STRING" id="36847.CLNEO_05720"/>
<evidence type="ECO:0000313" key="2">
    <source>
        <dbReference type="Proteomes" id="UP000070539"/>
    </source>
</evidence>
<dbReference type="EMBL" id="LRVM01000001">
    <property type="protein sequence ID" value="KXL54466.1"/>
    <property type="molecule type" value="Genomic_DNA"/>
</dbReference>
<keyword evidence="2" id="KW-1185">Reference proteome</keyword>
<proteinExistence type="predicted"/>
<dbReference type="AlphaFoldDB" id="A0A136WIS5"/>
<protein>
    <submittedName>
        <fullName evidence="1">Uncharacterized protein</fullName>
    </submittedName>
</protein>